<dbReference type="EC" id="4.2.1.104" evidence="5"/>
<dbReference type="Pfam" id="PF02560">
    <property type="entry name" value="Cyanate_lyase"/>
    <property type="match status" value="1"/>
</dbReference>
<dbReference type="InterPro" id="IPR010982">
    <property type="entry name" value="Lambda_DNA-bd_dom_sf"/>
</dbReference>
<dbReference type="Gene3D" id="3.30.1160.10">
    <property type="entry name" value="Cyanate lyase, C-terminal domain"/>
    <property type="match status" value="1"/>
</dbReference>
<dbReference type="SUPFAM" id="SSF47413">
    <property type="entry name" value="lambda repressor-like DNA-binding domains"/>
    <property type="match status" value="1"/>
</dbReference>
<comment type="caution">
    <text evidence="7">The sequence shown here is derived from an EMBL/GenBank/DDBJ whole genome shotgun (WGS) entry which is preliminary data.</text>
</comment>
<dbReference type="InterPro" id="IPR036581">
    <property type="entry name" value="Cyanate_lyase_C_sf"/>
</dbReference>
<feature type="active site" evidence="5">
    <location>
        <position position="99"/>
    </location>
</feature>
<keyword evidence="8" id="KW-1185">Reference proteome</keyword>
<evidence type="ECO:0000256" key="5">
    <source>
        <dbReference type="HAMAP-Rule" id="MF_03139"/>
    </source>
</evidence>
<feature type="domain" description="Cyanate lyase C-terminal" evidence="6">
    <location>
        <begin position="86"/>
        <end position="158"/>
    </location>
</feature>
<evidence type="ECO:0000256" key="2">
    <source>
        <dbReference type="ARBA" id="ARBA00009802"/>
    </source>
</evidence>
<dbReference type="PANTHER" id="PTHR34186:SF2">
    <property type="entry name" value="CYANATE HYDRATASE"/>
    <property type="match status" value="1"/>
</dbReference>
<dbReference type="InterPro" id="IPR003712">
    <property type="entry name" value="Cyanate_lyase_C"/>
</dbReference>
<dbReference type="GO" id="GO:0008824">
    <property type="term" value="F:cyanate hydratase activity"/>
    <property type="evidence" value="ECO:0007669"/>
    <property type="project" value="UniProtKB-UniRule"/>
</dbReference>
<comment type="function">
    <text evidence="4">Transcriptional coactivator that stimulates GCN4-dependent transcriptional activity by bridging the DNA-binding region of GCN4 and TBP (SPT15), thereby recruiting TBP to GCN4-bound promoters. Involved in induction of the ribosome quality control (RQC) pathway; a pathway that degrades nascent peptide chains during problematic translation. Required to prevent stalled ribosomes from frameshifting.</text>
</comment>
<accession>A0AAD3TQ88</accession>
<comment type="catalytic activity">
    <reaction evidence="5">
        <text>cyanate + hydrogencarbonate + 3 H(+) = NH4(+) + 2 CO2</text>
        <dbReference type="Rhea" id="RHEA:11120"/>
        <dbReference type="ChEBI" id="CHEBI:15378"/>
        <dbReference type="ChEBI" id="CHEBI:16526"/>
        <dbReference type="ChEBI" id="CHEBI:17544"/>
        <dbReference type="ChEBI" id="CHEBI:28938"/>
        <dbReference type="ChEBI" id="CHEBI:29195"/>
        <dbReference type="EC" id="4.2.1.104"/>
    </reaction>
</comment>
<protein>
    <recommendedName>
        <fullName evidence="5">Cyanate hydratase</fullName>
        <shortName evidence="5">Cyanase</shortName>
        <ecNumber evidence="5">4.2.1.104</ecNumber>
    </recommendedName>
    <alternativeName>
        <fullName evidence="5">Cyanate hydrolase</fullName>
    </alternativeName>
    <alternativeName>
        <fullName evidence="5">Cyanate lyase</fullName>
    </alternativeName>
</protein>
<evidence type="ECO:0000313" key="8">
    <source>
        <dbReference type="Proteomes" id="UP001222932"/>
    </source>
</evidence>
<gene>
    <name evidence="5 7" type="primary">cyn1</name>
    <name evidence="7" type="ORF">CspeluHIS016_0109860</name>
</gene>
<dbReference type="HAMAP" id="MF_00535">
    <property type="entry name" value="Cyanate_hydrat"/>
    <property type="match status" value="1"/>
</dbReference>
<dbReference type="PRINTS" id="PR01693">
    <property type="entry name" value="CYANASE"/>
</dbReference>
<dbReference type="InterPro" id="IPR001387">
    <property type="entry name" value="Cro/C1-type_HTH"/>
</dbReference>
<comment type="similarity">
    <text evidence="5">Belongs to the cyanase family.</text>
</comment>
<dbReference type="PIRSF" id="PIRSF001263">
    <property type="entry name" value="Cyanate_hydratas"/>
    <property type="match status" value="1"/>
</dbReference>
<evidence type="ECO:0000256" key="3">
    <source>
        <dbReference type="ARBA" id="ARBA00023239"/>
    </source>
</evidence>
<dbReference type="Proteomes" id="UP001222932">
    <property type="component" value="Unassembled WGS sequence"/>
</dbReference>
<dbReference type="InterPro" id="IPR008076">
    <property type="entry name" value="Cyanase"/>
</dbReference>
<comment type="function">
    <text evidence="1 5">Catalyzes the reaction of cyanate with bicarbonate to produce ammonia and carbon dioxide.</text>
</comment>
<reference evidence="7" key="2">
    <citation type="submission" date="2023-06" db="EMBL/GenBank/DDBJ databases">
        <authorList>
            <person name="Kobayashi Y."/>
            <person name="Kayamori A."/>
            <person name="Aoki K."/>
            <person name="Shiwa Y."/>
            <person name="Fujita N."/>
            <person name="Sugita T."/>
            <person name="Iwasaki W."/>
            <person name="Tanaka N."/>
            <person name="Takashima M."/>
        </authorList>
    </citation>
    <scope>NUCLEOTIDE SEQUENCE</scope>
    <source>
        <strain evidence="7">HIS016</strain>
    </source>
</reference>
<dbReference type="CDD" id="cd00093">
    <property type="entry name" value="HTH_XRE"/>
    <property type="match status" value="1"/>
</dbReference>
<dbReference type="CDD" id="cd00559">
    <property type="entry name" value="Cyanase_C"/>
    <property type="match status" value="1"/>
</dbReference>
<dbReference type="NCBIfam" id="TIGR00673">
    <property type="entry name" value="cynS"/>
    <property type="match status" value="1"/>
</dbReference>
<feature type="active site" evidence="5">
    <location>
        <position position="102"/>
    </location>
</feature>
<evidence type="ECO:0000259" key="6">
    <source>
        <dbReference type="SMART" id="SM01116"/>
    </source>
</evidence>
<dbReference type="GO" id="GO:0003677">
    <property type="term" value="F:DNA binding"/>
    <property type="evidence" value="ECO:0007669"/>
    <property type="project" value="InterPro"/>
</dbReference>
<dbReference type="PANTHER" id="PTHR34186">
    <property type="entry name" value="CYANATE HYDRATASE"/>
    <property type="match status" value="1"/>
</dbReference>
<dbReference type="Gene3D" id="1.10.260.40">
    <property type="entry name" value="lambda repressor-like DNA-binding domains"/>
    <property type="match status" value="1"/>
</dbReference>
<evidence type="ECO:0000256" key="1">
    <source>
        <dbReference type="ARBA" id="ARBA00003561"/>
    </source>
</evidence>
<name>A0AAD3TQ88_9TREE</name>
<keyword evidence="3 5" id="KW-0456">Lyase</keyword>
<sequence length="161" mass="17268">MSLPAHCDALLACKTASGKSFETLAKEVGKPEVWLAALFFGNAVADEETAAKIAKAIGCSDEAAVNAMAGRGPGNVGVAGGITRGRGWEWPPRDPTLYRFAEAVMVYGDAWKALIHEKFGDGIMSAITFRSELTRVPDPSGDRVKITLDGKFLKYSDTDDW</sequence>
<dbReference type="EMBL" id="BTCM01000001">
    <property type="protein sequence ID" value="GMK54400.1"/>
    <property type="molecule type" value="Genomic_DNA"/>
</dbReference>
<dbReference type="SUPFAM" id="SSF55234">
    <property type="entry name" value="Cyanase C-terminal domain"/>
    <property type="match status" value="1"/>
</dbReference>
<comment type="similarity">
    <text evidence="2">Belongs to the MBF1 family.</text>
</comment>
<organism evidence="7 8">
    <name type="scientific">Cutaneotrichosporon spelunceum</name>
    <dbReference type="NCBI Taxonomy" id="1672016"/>
    <lineage>
        <taxon>Eukaryota</taxon>
        <taxon>Fungi</taxon>
        <taxon>Dikarya</taxon>
        <taxon>Basidiomycota</taxon>
        <taxon>Agaricomycotina</taxon>
        <taxon>Tremellomycetes</taxon>
        <taxon>Trichosporonales</taxon>
        <taxon>Trichosporonaceae</taxon>
        <taxon>Cutaneotrichosporon</taxon>
    </lineage>
</organism>
<dbReference type="SMART" id="SM01116">
    <property type="entry name" value="Cyanate_lyase"/>
    <property type="match status" value="1"/>
</dbReference>
<dbReference type="AlphaFoldDB" id="A0AAD3TQ88"/>
<reference evidence="7" key="1">
    <citation type="journal article" date="2023" name="BMC Genomics">
        <title>Chromosome-level genome assemblies of Cutaneotrichosporon spp. (Trichosporonales, Basidiomycota) reveal imbalanced evolution between nucleotide sequences and chromosome synteny.</title>
        <authorList>
            <person name="Kobayashi Y."/>
            <person name="Kayamori A."/>
            <person name="Aoki K."/>
            <person name="Shiwa Y."/>
            <person name="Matsutani M."/>
            <person name="Fujita N."/>
            <person name="Sugita T."/>
            <person name="Iwasaki W."/>
            <person name="Tanaka N."/>
            <person name="Takashima M."/>
        </authorList>
    </citation>
    <scope>NUCLEOTIDE SEQUENCE</scope>
    <source>
        <strain evidence="7">HIS016</strain>
    </source>
</reference>
<proteinExistence type="inferred from homology"/>
<evidence type="ECO:0000256" key="4">
    <source>
        <dbReference type="ARBA" id="ARBA00035107"/>
    </source>
</evidence>
<evidence type="ECO:0000313" key="7">
    <source>
        <dbReference type="EMBL" id="GMK54400.1"/>
    </source>
</evidence>
<feature type="active site" evidence="5">
    <location>
        <position position="125"/>
    </location>
</feature>